<name>A0A1X2YVT0_BIFAD</name>
<dbReference type="Proteomes" id="UP000193377">
    <property type="component" value="Unassembled WGS sequence"/>
</dbReference>
<reference evidence="1 2" key="1">
    <citation type="journal article" date="2016" name="Sci. Rep.">
        <title>Evaluation of genetic diversity among strains of the human gut commensal Bifidobacterium adolescentis.</title>
        <authorList>
            <person name="Duranti S."/>
            <person name="Milani C."/>
            <person name="Lugli G.A."/>
            <person name="Mancabelli L."/>
            <person name="Turroni F."/>
            <person name="Ferrario C."/>
            <person name="Mangifesta M."/>
            <person name="Viappiani A."/>
            <person name="Sanchez B."/>
            <person name="Margolles A."/>
            <person name="van Sinderen D."/>
            <person name="Ventura M."/>
        </authorList>
    </citation>
    <scope>NUCLEOTIDE SEQUENCE [LARGE SCALE GENOMIC DNA]</scope>
    <source>
        <strain evidence="1 2">487B</strain>
    </source>
</reference>
<dbReference type="RefSeq" id="WP_085393392.1">
    <property type="nucleotide sequence ID" value="NZ_DAWEMA010000067.1"/>
</dbReference>
<organism evidence="1 2">
    <name type="scientific">Bifidobacterium adolescentis</name>
    <dbReference type="NCBI Taxonomy" id="1680"/>
    <lineage>
        <taxon>Bacteria</taxon>
        <taxon>Bacillati</taxon>
        <taxon>Actinomycetota</taxon>
        <taxon>Actinomycetes</taxon>
        <taxon>Bifidobacteriales</taxon>
        <taxon>Bifidobacteriaceae</taxon>
        <taxon>Bifidobacterium</taxon>
    </lineage>
</organism>
<gene>
    <name evidence="1" type="ORF">B0487_1767</name>
</gene>
<accession>A0A1X2YVT0</accession>
<evidence type="ECO:0000313" key="1">
    <source>
        <dbReference type="EMBL" id="OSG86255.1"/>
    </source>
</evidence>
<sequence>MVASLRKSDSIAEQALGAFLDEHFYETLHKRDAGFEYERVHDRKRQLKGMDVIVNYHGNRIVIDEKSALHWINRNLRTFSFELSSLQSGHRDPVPGWLYNANAETNRYLLMWVKTWDIQTGQLKEIPLGEMVPENFKEVECVLVERSKVQRYLSRCGWNEDLLMKRAEEIRRHPDNRQLRRTSNSLIRFAFSENLKERPVNVLIERDVLKAIALHVYTVTNAGIVSVS</sequence>
<proteinExistence type="predicted"/>
<comment type="caution">
    <text evidence="1">The sequence shown here is derived from an EMBL/GenBank/DDBJ whole genome shotgun (WGS) entry which is preliminary data.</text>
</comment>
<evidence type="ECO:0000313" key="2">
    <source>
        <dbReference type="Proteomes" id="UP000193377"/>
    </source>
</evidence>
<dbReference type="EMBL" id="LNKD01000002">
    <property type="protein sequence ID" value="OSG86255.1"/>
    <property type="molecule type" value="Genomic_DNA"/>
</dbReference>
<protein>
    <submittedName>
        <fullName evidence="1">Uncharacterized protein</fullName>
    </submittedName>
</protein>
<dbReference type="AlphaFoldDB" id="A0A1X2YVT0"/>